<dbReference type="HOGENOM" id="CLU_1219972_0_0_1"/>
<comment type="caution">
    <text evidence="4">The sequence shown here is derived from an EMBL/GenBank/DDBJ whole genome shotgun (WGS) entry which is preliminary data.</text>
</comment>
<comment type="pathway">
    <text evidence="1">Mycotoxin biosynthesis.</text>
</comment>
<evidence type="ECO:0008006" key="6">
    <source>
        <dbReference type="Google" id="ProtNLM"/>
    </source>
</evidence>
<comment type="similarity">
    <text evidence="3">Belongs to the ustYa family.</text>
</comment>
<dbReference type="OrthoDB" id="3687641at2759"/>
<evidence type="ECO:0000256" key="1">
    <source>
        <dbReference type="ARBA" id="ARBA00004685"/>
    </source>
</evidence>
<gene>
    <name evidence="4" type="ORF">Moror_9669</name>
</gene>
<evidence type="ECO:0000313" key="5">
    <source>
        <dbReference type="Proteomes" id="UP000017559"/>
    </source>
</evidence>
<keyword evidence="2" id="KW-0560">Oxidoreductase</keyword>
<accession>V2X2K9</accession>
<organism evidence="4 5">
    <name type="scientific">Moniliophthora roreri (strain MCA 2997)</name>
    <name type="common">Cocoa frosty pod rot fungus</name>
    <name type="synonym">Crinipellis roreri</name>
    <dbReference type="NCBI Taxonomy" id="1381753"/>
    <lineage>
        <taxon>Eukaryota</taxon>
        <taxon>Fungi</taxon>
        <taxon>Dikarya</taxon>
        <taxon>Basidiomycota</taxon>
        <taxon>Agaricomycotina</taxon>
        <taxon>Agaricomycetes</taxon>
        <taxon>Agaricomycetidae</taxon>
        <taxon>Agaricales</taxon>
        <taxon>Marasmiineae</taxon>
        <taxon>Marasmiaceae</taxon>
        <taxon>Moniliophthora</taxon>
    </lineage>
</organism>
<dbReference type="KEGG" id="mrr:Moror_9669"/>
<keyword evidence="5" id="KW-1185">Reference proteome</keyword>
<evidence type="ECO:0000256" key="2">
    <source>
        <dbReference type="ARBA" id="ARBA00023002"/>
    </source>
</evidence>
<evidence type="ECO:0000313" key="4">
    <source>
        <dbReference type="EMBL" id="ESK86670.1"/>
    </source>
</evidence>
<evidence type="ECO:0000256" key="3">
    <source>
        <dbReference type="ARBA" id="ARBA00035112"/>
    </source>
</evidence>
<dbReference type="PANTHER" id="PTHR33365:SF11">
    <property type="entry name" value="TAT PATHWAY SIGNAL SEQUENCE"/>
    <property type="match status" value="1"/>
</dbReference>
<dbReference type="GO" id="GO:0043386">
    <property type="term" value="P:mycotoxin biosynthetic process"/>
    <property type="evidence" value="ECO:0007669"/>
    <property type="project" value="InterPro"/>
</dbReference>
<reference evidence="4 5" key="1">
    <citation type="journal article" date="2014" name="BMC Genomics">
        <title>Genome and secretome analysis of the hemibiotrophic fungal pathogen, Moniliophthora roreri, which causes frosty pod rot disease of cacao: mechanisms of the biotrophic and necrotrophic phases.</title>
        <authorList>
            <person name="Meinhardt L.W."/>
            <person name="Costa G.G.L."/>
            <person name="Thomazella D.P.T."/>
            <person name="Teixeira P.J.P.L."/>
            <person name="Carazzolle M.F."/>
            <person name="Schuster S.C."/>
            <person name="Carlson J.E."/>
            <person name="Guiltinan M.J."/>
            <person name="Mieczkowski P."/>
            <person name="Farmer A."/>
            <person name="Ramaraj T."/>
            <person name="Crozier J."/>
            <person name="Davis R.E."/>
            <person name="Shao J."/>
            <person name="Melnick R.L."/>
            <person name="Pereira G.A.G."/>
            <person name="Bailey B.A."/>
        </authorList>
    </citation>
    <scope>NUCLEOTIDE SEQUENCE [LARGE SCALE GENOMIC DNA]</scope>
    <source>
        <strain evidence="4 5">MCA 2997</strain>
    </source>
</reference>
<name>V2X2K9_MONRO</name>
<protein>
    <recommendedName>
        <fullName evidence="6">Tat pathway signal sequence</fullName>
    </recommendedName>
</protein>
<dbReference type="InterPro" id="IPR021765">
    <property type="entry name" value="UstYa-like"/>
</dbReference>
<sequence>MSPKVLLWSCILSSLCLTISLFRVIYLLPNPHAPLITTATLRSDPRDLAKYSKCLSVRYARISPCRPAFEGDDYPNFLPIDLPDPVLMSLEETVHYSPSDPLAAKEWVYNSPWGAGTYPTGPRNRLFYVAMFHQMHCLRMTSAGLAKVPDRGQWRHLHHCFDVLRQSALCQADMTLEIGDFAKRDFTMERTGKPNEKVCPDWEAIYDAVGSSWLRWRKFMKATSSRQ</sequence>
<dbReference type="GO" id="GO:0016491">
    <property type="term" value="F:oxidoreductase activity"/>
    <property type="evidence" value="ECO:0007669"/>
    <property type="project" value="UniProtKB-KW"/>
</dbReference>
<dbReference type="PANTHER" id="PTHR33365">
    <property type="entry name" value="YALI0B05434P"/>
    <property type="match status" value="1"/>
</dbReference>
<dbReference type="Pfam" id="PF11807">
    <property type="entry name" value="UstYa"/>
    <property type="match status" value="1"/>
</dbReference>
<proteinExistence type="inferred from homology"/>
<dbReference type="EMBL" id="AWSO01000904">
    <property type="protein sequence ID" value="ESK86670.1"/>
    <property type="molecule type" value="Genomic_DNA"/>
</dbReference>
<dbReference type="AlphaFoldDB" id="V2X2K9"/>
<dbReference type="Proteomes" id="UP000017559">
    <property type="component" value="Unassembled WGS sequence"/>
</dbReference>